<dbReference type="EMBL" id="AEEF01000116">
    <property type="protein sequence ID" value="EFM03257.1"/>
    <property type="molecule type" value="Genomic_DNA"/>
</dbReference>
<organism evidence="1 2">
    <name type="scientific">Neisseria meningitidis serogroup B (strain ATCC 13091 / M2091)</name>
    <dbReference type="NCBI Taxonomy" id="862513"/>
    <lineage>
        <taxon>Bacteria</taxon>
        <taxon>Pseudomonadati</taxon>
        <taxon>Pseudomonadota</taxon>
        <taxon>Betaproteobacteria</taxon>
        <taxon>Neisseriales</taxon>
        <taxon>Neisseriaceae</taxon>
        <taxon>Neisseria</taxon>
    </lineage>
</organism>
<name>E0NCI8_NEIM3</name>
<accession>E0NCI8</accession>
<sequence length="41" mass="4624">MTVFSSVVRLIVRDVGKYLSANKKIIFLLVVMLDCILAIKI</sequence>
<dbReference type="Proteomes" id="UP000005526">
    <property type="component" value="Unassembled WGS sequence"/>
</dbReference>
<reference evidence="1 2" key="1">
    <citation type="submission" date="2010-07" db="EMBL/GenBank/DDBJ databases">
        <authorList>
            <person name="Muzny D."/>
            <person name="Qin X."/>
            <person name="Deng J."/>
            <person name="Jiang H."/>
            <person name="Liu Y."/>
            <person name="Qu J."/>
            <person name="Song X.-Z."/>
            <person name="Zhang L."/>
            <person name="Thornton R."/>
            <person name="Coyle M."/>
            <person name="Francisco L."/>
            <person name="Jackson L."/>
            <person name="Javaid M."/>
            <person name="Korchina V."/>
            <person name="Kovar C."/>
            <person name="Mata R."/>
            <person name="Mathew T."/>
            <person name="Ngo R."/>
            <person name="Nguyen L."/>
            <person name="Nguyen N."/>
            <person name="Okwuonu G."/>
            <person name="Ongeri F."/>
            <person name="Pham C."/>
            <person name="Simmons D."/>
            <person name="Wilczek-Boney K."/>
            <person name="Hale W."/>
            <person name="Jakkamsetti A."/>
            <person name="Pham P."/>
            <person name="Ruth R."/>
            <person name="San Lucas F."/>
            <person name="Warren J."/>
            <person name="Zhang J."/>
            <person name="Zhao Z."/>
            <person name="Zhou C."/>
            <person name="Zhu D."/>
            <person name="Lee S."/>
            <person name="Bess C."/>
            <person name="Blankenburg K."/>
            <person name="Forbes L."/>
            <person name="Fu Q."/>
            <person name="Gubbala S."/>
            <person name="Hirani K."/>
            <person name="Jayaseelan J.C."/>
            <person name="Lara F."/>
            <person name="Munidasa M."/>
            <person name="Palculict T."/>
            <person name="Patil S."/>
            <person name="Pu L.-L."/>
            <person name="Saada N."/>
            <person name="Tang L."/>
            <person name="Weissenberger G."/>
            <person name="Zhu Y."/>
            <person name="Hemphill L."/>
            <person name="Shang Y."/>
            <person name="Youmans B."/>
            <person name="Ayvaz T."/>
            <person name="Ross M."/>
            <person name="Santibanez J."/>
            <person name="Aqrawi P."/>
            <person name="Gross S."/>
            <person name="Joshi V."/>
            <person name="Fowler G."/>
            <person name="Nazareth L."/>
            <person name="Reid J."/>
            <person name="Worley K."/>
            <person name="Petrosino J."/>
            <person name="Highlander S."/>
            <person name="Gibbs R."/>
        </authorList>
    </citation>
    <scope>NUCLEOTIDE SEQUENCE [LARGE SCALE GENOMIC DNA]</scope>
    <source>
        <strain evidence="1 2">ATCC 13091</strain>
    </source>
</reference>
<evidence type="ECO:0000313" key="1">
    <source>
        <dbReference type="EMBL" id="EFM03257.1"/>
    </source>
</evidence>
<dbReference type="HOGENOM" id="CLU_3273242_0_0_4"/>
<gene>
    <name evidence="1" type="ORF">HMPREF0602_2220</name>
</gene>
<proteinExistence type="predicted"/>
<comment type="caution">
    <text evidence="1">The sequence shown here is derived from an EMBL/GenBank/DDBJ whole genome shotgun (WGS) entry which is preliminary data.</text>
</comment>
<protein>
    <submittedName>
        <fullName evidence="1">Uncharacterized protein</fullName>
    </submittedName>
</protein>
<dbReference type="AlphaFoldDB" id="E0NCI8"/>
<evidence type="ECO:0000313" key="2">
    <source>
        <dbReference type="Proteomes" id="UP000005526"/>
    </source>
</evidence>